<sequence length="401" mass="40423">MDSGKLNLVPTISTAALPSTPANEWATRTNDMLAGAQGMQSPSPHIPGAFPESPMSGEDPADASMNNGETLVARAKASLAGYFGVVGNGDAQGQGTHLSTSSSPSTASSFSSANIAIHEADSPRQAGYTSLGSSASLDVLVGSTQSLGIFAGSTQSLASTAAIENAPHSPNIPPAPHPTPMLGSRSSTGTATLLDESEHPYLRKALIPVAGEPGSLSAPLPGDNEITPPFTPIPPVIPSQQDFPSAVPIIPPATYGISNAPKGARALLTHAGTHANGHTDAEEAQRAAFTHTVPVSHTSGPSSTANGVNGPAEARNAAASNVAQTTTADAAGHVFTAHGVHVPATLGAAQLAHAGAFLGEGNHHKAGNATEGNDDEDDRDEKREGKTSCFVAKLKGKMHVG</sequence>
<evidence type="ECO:0000313" key="2">
    <source>
        <dbReference type="EMBL" id="KAF7362813.1"/>
    </source>
</evidence>
<accession>A0A8H6YMQ7</accession>
<protein>
    <submittedName>
        <fullName evidence="2">Uncharacterized protein</fullName>
    </submittedName>
</protein>
<dbReference type="OrthoDB" id="3069749at2759"/>
<evidence type="ECO:0000256" key="1">
    <source>
        <dbReference type="SAM" id="MobiDB-lite"/>
    </source>
</evidence>
<reference evidence="2" key="1">
    <citation type="submission" date="2020-05" db="EMBL/GenBank/DDBJ databases">
        <title>Mycena genomes resolve the evolution of fungal bioluminescence.</title>
        <authorList>
            <person name="Tsai I.J."/>
        </authorList>
    </citation>
    <scope>NUCLEOTIDE SEQUENCE</scope>
    <source>
        <strain evidence="2">CCC161011</strain>
    </source>
</reference>
<proteinExistence type="predicted"/>
<dbReference type="Proteomes" id="UP000620124">
    <property type="component" value="Unassembled WGS sequence"/>
</dbReference>
<feature type="region of interest" description="Disordered" evidence="1">
    <location>
        <begin position="362"/>
        <end position="387"/>
    </location>
</feature>
<feature type="compositionally biased region" description="Pro residues" evidence="1">
    <location>
        <begin position="170"/>
        <end position="179"/>
    </location>
</feature>
<feature type="region of interest" description="Disordered" evidence="1">
    <location>
        <begin position="165"/>
        <end position="189"/>
    </location>
</feature>
<gene>
    <name evidence="2" type="ORF">MVEN_00631100</name>
</gene>
<dbReference type="AlphaFoldDB" id="A0A8H6YMQ7"/>
<dbReference type="EMBL" id="JACAZI010000004">
    <property type="protein sequence ID" value="KAF7362813.1"/>
    <property type="molecule type" value="Genomic_DNA"/>
</dbReference>
<name>A0A8H6YMQ7_9AGAR</name>
<comment type="caution">
    <text evidence="2">The sequence shown here is derived from an EMBL/GenBank/DDBJ whole genome shotgun (WGS) entry which is preliminary data.</text>
</comment>
<organism evidence="2 3">
    <name type="scientific">Mycena venus</name>
    <dbReference type="NCBI Taxonomy" id="2733690"/>
    <lineage>
        <taxon>Eukaryota</taxon>
        <taxon>Fungi</taxon>
        <taxon>Dikarya</taxon>
        <taxon>Basidiomycota</taxon>
        <taxon>Agaricomycotina</taxon>
        <taxon>Agaricomycetes</taxon>
        <taxon>Agaricomycetidae</taxon>
        <taxon>Agaricales</taxon>
        <taxon>Marasmiineae</taxon>
        <taxon>Mycenaceae</taxon>
        <taxon>Mycena</taxon>
    </lineage>
</organism>
<keyword evidence="3" id="KW-1185">Reference proteome</keyword>
<feature type="region of interest" description="Disordered" evidence="1">
    <location>
        <begin position="38"/>
        <end position="65"/>
    </location>
</feature>
<evidence type="ECO:0000313" key="3">
    <source>
        <dbReference type="Proteomes" id="UP000620124"/>
    </source>
</evidence>